<proteinExistence type="predicted"/>
<sequence length="29" mass="3284">MRTTVLHRSHSLCVMDSRDGNDVEAVRTP</sequence>
<keyword evidence="2" id="KW-1185">Reference proteome</keyword>
<protein>
    <submittedName>
        <fullName evidence="1">Uncharacterized protein</fullName>
    </submittedName>
</protein>
<evidence type="ECO:0000313" key="2">
    <source>
        <dbReference type="Proteomes" id="UP000183760"/>
    </source>
</evidence>
<name>A0ABY1CV90_MYXFU</name>
<evidence type="ECO:0000313" key="1">
    <source>
        <dbReference type="EMBL" id="SEU38843.1"/>
    </source>
</evidence>
<gene>
    <name evidence="1" type="ORF">SAMN05443572_113220</name>
</gene>
<comment type="caution">
    <text evidence="1">The sequence shown here is derived from an EMBL/GenBank/DDBJ whole genome shotgun (WGS) entry which is preliminary data.</text>
</comment>
<reference evidence="1 2" key="1">
    <citation type="submission" date="2016-10" db="EMBL/GenBank/DDBJ databases">
        <authorList>
            <person name="Varghese N."/>
            <person name="Submissions S."/>
        </authorList>
    </citation>
    <scope>NUCLEOTIDE SEQUENCE [LARGE SCALE GENOMIC DNA]</scope>
    <source>
        <strain evidence="1 2">DSM 16525</strain>
    </source>
</reference>
<accession>A0ABY1CV90</accession>
<organism evidence="1 2">
    <name type="scientific">Myxococcus fulvus</name>
    <dbReference type="NCBI Taxonomy" id="33"/>
    <lineage>
        <taxon>Bacteria</taxon>
        <taxon>Pseudomonadati</taxon>
        <taxon>Myxococcota</taxon>
        <taxon>Myxococcia</taxon>
        <taxon>Myxococcales</taxon>
        <taxon>Cystobacterineae</taxon>
        <taxon>Myxococcaceae</taxon>
        <taxon>Myxococcus</taxon>
    </lineage>
</organism>
<dbReference type="Proteomes" id="UP000183760">
    <property type="component" value="Unassembled WGS sequence"/>
</dbReference>
<dbReference type="EMBL" id="FOIB01000013">
    <property type="protein sequence ID" value="SEU38843.1"/>
    <property type="molecule type" value="Genomic_DNA"/>
</dbReference>